<dbReference type="RefSeq" id="XP_030847569.1">
    <property type="nucleotide sequence ID" value="XM_030991709.1"/>
</dbReference>
<feature type="region of interest" description="Disordered" evidence="14">
    <location>
        <begin position="56"/>
        <end position="94"/>
    </location>
</feature>
<comment type="subcellular location">
    <subcellularLocation>
        <location evidence="2">Chromosome</location>
    </subcellularLocation>
    <subcellularLocation>
        <location evidence="3">Nucleus</location>
        <location evidence="3">Nucleolus</location>
    </subcellularLocation>
</comment>
<keyword evidence="12" id="KW-0539">Nucleus</keyword>
<name>A0A7M7P9T4_STRPU</name>
<dbReference type="AlphaFoldDB" id="A0A7M7P9T4"/>
<sequence length="122" mass="14516">MEAYKQESTTKKKSKGMAKSGRPWKTEQTARFSGMKKDKPLRSSWQLKMAQKAEKMSVRKYQQGLEDAKREAKLLKKQRREEHEKKKAENQRKSEVVQVIKNPAKLKRMKKKQLRMIQKRPT</sequence>
<evidence type="ECO:0000256" key="2">
    <source>
        <dbReference type="ARBA" id="ARBA00004286"/>
    </source>
</evidence>
<evidence type="ECO:0000313" key="15">
    <source>
        <dbReference type="EnsemblMetazoa" id="XP_030847569"/>
    </source>
</evidence>
<proteinExistence type="inferred from homology"/>
<dbReference type="GO" id="GO:0006364">
    <property type="term" value="P:rRNA processing"/>
    <property type="evidence" value="ECO:0007669"/>
    <property type="project" value="UniProtKB-KW"/>
</dbReference>
<protein>
    <recommendedName>
        <fullName evidence="5">Coiled-coil domain-containing protein 86</fullName>
    </recommendedName>
</protein>
<feature type="region of interest" description="Disordered" evidence="14">
    <location>
        <begin position="1"/>
        <end position="42"/>
    </location>
</feature>
<dbReference type="Pfam" id="PF03879">
    <property type="entry name" value="Cgr1"/>
    <property type="match status" value="1"/>
</dbReference>
<comment type="function">
    <text evidence="1">Involved in nucleolar integrity and required for processing of the pre-rRNA for the 60S ribosome subunit.</text>
</comment>
<dbReference type="Proteomes" id="UP000007110">
    <property type="component" value="Unassembled WGS sequence"/>
</dbReference>
<evidence type="ECO:0000256" key="10">
    <source>
        <dbReference type="ARBA" id="ARBA00022934"/>
    </source>
</evidence>
<dbReference type="PANTHER" id="PTHR13557:SF1">
    <property type="entry name" value="COILED-COIL DOMAIN-CONTAINING PROTEIN 86"/>
    <property type="match status" value="1"/>
</dbReference>
<dbReference type="GO" id="GO:0005730">
    <property type="term" value="C:nucleolus"/>
    <property type="evidence" value="ECO:0007669"/>
    <property type="project" value="UniProtKB-SubCell"/>
</dbReference>
<comment type="similarity">
    <text evidence="4">Belongs to the CGR1 family.</text>
</comment>
<dbReference type="GeneID" id="100889012"/>
<evidence type="ECO:0000256" key="13">
    <source>
        <dbReference type="ARBA" id="ARBA00093307"/>
    </source>
</evidence>
<comment type="function">
    <text evidence="13">Required for proper chromosome segregation during mitosis and error-free mitotic progression.</text>
</comment>
<dbReference type="EnsemblMetazoa" id="XM_030991709">
    <property type="protein sequence ID" value="XP_030847569"/>
    <property type="gene ID" value="LOC100889012"/>
</dbReference>
<evidence type="ECO:0000256" key="9">
    <source>
        <dbReference type="ARBA" id="ARBA00022553"/>
    </source>
</evidence>
<evidence type="ECO:0000256" key="14">
    <source>
        <dbReference type="SAM" id="MobiDB-lite"/>
    </source>
</evidence>
<evidence type="ECO:0000256" key="1">
    <source>
        <dbReference type="ARBA" id="ARBA00004090"/>
    </source>
</evidence>
<evidence type="ECO:0000256" key="3">
    <source>
        <dbReference type="ARBA" id="ARBA00004604"/>
    </source>
</evidence>
<keyword evidence="8" id="KW-0698">rRNA processing</keyword>
<keyword evidence="7" id="KW-0690">Ribosome biogenesis</keyword>
<evidence type="ECO:0000313" key="16">
    <source>
        <dbReference type="Proteomes" id="UP000007110"/>
    </source>
</evidence>
<keyword evidence="16" id="KW-1185">Reference proteome</keyword>
<keyword evidence="6" id="KW-0158">Chromosome</keyword>
<dbReference type="InterPro" id="IPR026570">
    <property type="entry name" value="CCDC86"/>
</dbReference>
<evidence type="ECO:0000256" key="7">
    <source>
        <dbReference type="ARBA" id="ARBA00022517"/>
    </source>
</evidence>
<evidence type="ECO:0000256" key="11">
    <source>
        <dbReference type="ARBA" id="ARBA00023054"/>
    </source>
</evidence>
<keyword evidence="10" id="KW-0164">Citrullination</keyword>
<accession>A0A7M7P9T4</accession>
<dbReference type="GO" id="GO:0005694">
    <property type="term" value="C:chromosome"/>
    <property type="evidence" value="ECO:0007669"/>
    <property type="project" value="UniProtKB-SubCell"/>
</dbReference>
<keyword evidence="11" id="KW-0175">Coiled coil</keyword>
<dbReference type="InterPro" id="IPR005579">
    <property type="entry name" value="Cgr1-like"/>
</dbReference>
<evidence type="ECO:0000256" key="5">
    <source>
        <dbReference type="ARBA" id="ARBA00016738"/>
    </source>
</evidence>
<reference evidence="15" key="2">
    <citation type="submission" date="2021-01" db="UniProtKB">
        <authorList>
            <consortium name="EnsemblMetazoa"/>
        </authorList>
    </citation>
    <scope>IDENTIFICATION</scope>
</reference>
<evidence type="ECO:0000256" key="12">
    <source>
        <dbReference type="ARBA" id="ARBA00023242"/>
    </source>
</evidence>
<reference evidence="16" key="1">
    <citation type="submission" date="2015-02" db="EMBL/GenBank/DDBJ databases">
        <title>Genome sequencing for Strongylocentrotus purpuratus.</title>
        <authorList>
            <person name="Murali S."/>
            <person name="Liu Y."/>
            <person name="Vee V."/>
            <person name="English A."/>
            <person name="Wang M."/>
            <person name="Skinner E."/>
            <person name="Han Y."/>
            <person name="Muzny D.M."/>
            <person name="Worley K.C."/>
            <person name="Gibbs R.A."/>
        </authorList>
    </citation>
    <scope>NUCLEOTIDE SEQUENCE</scope>
</reference>
<dbReference type="PANTHER" id="PTHR13557">
    <property type="entry name" value="COILED-COIL DOMAIN-CONTAINING PROTEIN 86"/>
    <property type="match status" value="1"/>
</dbReference>
<evidence type="ECO:0000256" key="6">
    <source>
        <dbReference type="ARBA" id="ARBA00022454"/>
    </source>
</evidence>
<dbReference type="OMA" id="MIQKRDT"/>
<feature type="compositionally biased region" description="Basic and acidic residues" evidence="14">
    <location>
        <begin position="1"/>
        <end position="10"/>
    </location>
</feature>
<organism evidence="15 16">
    <name type="scientific">Strongylocentrotus purpuratus</name>
    <name type="common">Purple sea urchin</name>
    <dbReference type="NCBI Taxonomy" id="7668"/>
    <lineage>
        <taxon>Eukaryota</taxon>
        <taxon>Metazoa</taxon>
        <taxon>Echinodermata</taxon>
        <taxon>Eleutherozoa</taxon>
        <taxon>Echinozoa</taxon>
        <taxon>Echinoidea</taxon>
        <taxon>Euechinoidea</taxon>
        <taxon>Echinacea</taxon>
        <taxon>Camarodonta</taxon>
        <taxon>Echinidea</taxon>
        <taxon>Strongylocentrotidae</taxon>
        <taxon>Strongylocentrotus</taxon>
    </lineage>
</organism>
<evidence type="ECO:0000256" key="4">
    <source>
        <dbReference type="ARBA" id="ARBA00007869"/>
    </source>
</evidence>
<feature type="compositionally biased region" description="Basic and acidic residues" evidence="14">
    <location>
        <begin position="66"/>
        <end position="94"/>
    </location>
</feature>
<evidence type="ECO:0000256" key="8">
    <source>
        <dbReference type="ARBA" id="ARBA00022552"/>
    </source>
</evidence>
<keyword evidence="9" id="KW-0597">Phosphoprotein</keyword>